<feature type="region of interest" description="Disordered" evidence="5">
    <location>
        <begin position="787"/>
        <end position="812"/>
    </location>
</feature>
<evidence type="ECO:0000313" key="9">
    <source>
        <dbReference type="Proteomes" id="UP001500403"/>
    </source>
</evidence>
<feature type="compositionally biased region" description="Basic and acidic residues" evidence="5">
    <location>
        <begin position="794"/>
        <end position="804"/>
    </location>
</feature>
<dbReference type="InterPro" id="IPR041635">
    <property type="entry name" value="Type_ISP_LLaBIII_C"/>
</dbReference>
<evidence type="ECO:0000313" key="8">
    <source>
        <dbReference type="EMBL" id="GAA2947574.1"/>
    </source>
</evidence>
<proteinExistence type="predicted"/>
<keyword evidence="2" id="KW-0489">Methyltransferase</keyword>
<evidence type="ECO:0000256" key="2">
    <source>
        <dbReference type="ARBA" id="ARBA00022603"/>
    </source>
</evidence>
<evidence type="ECO:0000256" key="4">
    <source>
        <dbReference type="ARBA" id="ARBA00047942"/>
    </source>
</evidence>
<dbReference type="PANTHER" id="PTHR33841">
    <property type="entry name" value="DNA METHYLTRANSFERASE YEEA-RELATED"/>
    <property type="match status" value="1"/>
</dbReference>
<comment type="catalytic activity">
    <reaction evidence="4">
        <text>a 2'-deoxyadenosine in DNA + S-adenosyl-L-methionine = an N(6)-methyl-2'-deoxyadenosine in DNA + S-adenosyl-L-homocysteine + H(+)</text>
        <dbReference type="Rhea" id="RHEA:15197"/>
        <dbReference type="Rhea" id="RHEA-COMP:12418"/>
        <dbReference type="Rhea" id="RHEA-COMP:12419"/>
        <dbReference type="ChEBI" id="CHEBI:15378"/>
        <dbReference type="ChEBI" id="CHEBI:57856"/>
        <dbReference type="ChEBI" id="CHEBI:59789"/>
        <dbReference type="ChEBI" id="CHEBI:90615"/>
        <dbReference type="ChEBI" id="CHEBI:90616"/>
        <dbReference type="EC" id="2.1.1.72"/>
    </reaction>
</comment>
<evidence type="ECO:0000256" key="5">
    <source>
        <dbReference type="SAM" id="MobiDB-lite"/>
    </source>
</evidence>
<evidence type="ECO:0000256" key="1">
    <source>
        <dbReference type="ARBA" id="ARBA00011900"/>
    </source>
</evidence>
<dbReference type="Pfam" id="PF02384">
    <property type="entry name" value="N6_Mtase"/>
    <property type="match status" value="1"/>
</dbReference>
<dbReference type="InterPro" id="IPR029063">
    <property type="entry name" value="SAM-dependent_MTases_sf"/>
</dbReference>
<gene>
    <name evidence="8" type="ORF">GCM10010446_36020</name>
</gene>
<reference evidence="9" key="1">
    <citation type="journal article" date="2019" name="Int. J. Syst. Evol. Microbiol.">
        <title>The Global Catalogue of Microorganisms (GCM) 10K type strain sequencing project: providing services to taxonomists for standard genome sequencing and annotation.</title>
        <authorList>
            <consortium name="The Broad Institute Genomics Platform"/>
            <consortium name="The Broad Institute Genome Sequencing Center for Infectious Disease"/>
            <person name="Wu L."/>
            <person name="Ma J."/>
        </authorList>
    </citation>
    <scope>NUCLEOTIDE SEQUENCE [LARGE SCALE GENOMIC DNA]</scope>
    <source>
        <strain evidence="9">JCM 9088</strain>
    </source>
</reference>
<accession>A0ABP6JW49</accession>
<sequence length="1169" mass="128943">MGSAYPRIPAPKYAQVFASCRLMGSVYGCDHRACAPPWGWTLLRRDTGAGNRATRSVADLVARFGQEVRAKLQGPAGANSGKEESLTAPAEQLLRGMAGRQHMKLIAHGQNSIKRLGVRPDFAISAGGRTIGHVELKRPGKGVDPQSWPAKSHDREQWEKLKALPNVLYSDGYDWAVYRFGVQIGPIGHLEGDLLSGSRQLTPADHGFERAIALFLSPAPLAVGSIGELVKRIARICALLRDEVTERLTREERGEADAAFSILAGNWKDLLFPDALPAEFADHYSQTLTFAILLARLEGIDMEKLSLPDVAGKLGKRHSLMGKALSVLTDEALDDLRGVIDTLIDVISAVDPEMFKDDSGDAYLHFYEGFLSTYDPELRRRTGTYYTPSEAVRFMVRFTDEVLRDRLGQEDGFGSEDVTVVDPAMGTGTFLINIVDHVAKDLALKHRAALKSGLLRELAGRLVGLEKQTGPYAVAELRVHHAFKAHQTDITGYAPRLLVADTLDDPAVEHHLGLMYEAIARHRRLANKVKAEEKVMVVIGNPPYLRGAKQSGVGRWVTEGNPNDRGAILARFHPEDNGRIGYALDNLYVYFWAWSTWKVFDQVTALGAPEAPSGIVALITNSGFLDSAGAAGMRRYLREAADEGWIIGLSPEGSYSDPRTRVFQDVKREVCIAVFVRRGSPDPDHPARVWRLDVPAGTREAKFDWLDGLSIDGHQAEDGTPWQLCSSGWTTPFQAVAASEWTAMPTVDALLPWTSSGNKNNRSWPVSPSKTVLQERWRTLVQAPKSAKGTLLKSTRDRRPDKPEQPLPGHEWRGTLADETERVPVLTEYGRMTFDRQWIIADRRVIDFPRPALWFAHSDRQIYLSELHSESGRAGPAVGFTALIPDMHHFKGTEGGRVAPLYRHAKLAEANVTPGLLKALSQIQGATVTAEDLFAYIAGIASHSGYTRHFADHLTTRGSHIPLTRDPDLWAQVAEAGRRTIWIHTYGQRFASTQHGRPSGQTPRLPEAEQPICIIPIGEDGNGMPDSISYDAKSRILTVGAGSIGPVAAEVWDYRIGGVQVIRKWFGFRKRKPDVEWQSPLNDILPPTWPVRWTIDLLDLINALALLIALEPEQARLLQAVTSGPLITTHDLRERGVLPVPPYAAKEPKAPRASRRAPGTGQGTFDFTS</sequence>
<evidence type="ECO:0000259" key="6">
    <source>
        <dbReference type="Pfam" id="PF02384"/>
    </source>
</evidence>
<comment type="caution">
    <text evidence="8">The sequence shown here is derived from an EMBL/GenBank/DDBJ whole genome shotgun (WGS) entry which is preliminary data.</text>
</comment>
<name>A0ABP6JW49_9ACTN</name>
<dbReference type="Pfam" id="PF18135">
    <property type="entry name" value="Type_ISP_C"/>
    <property type="match status" value="1"/>
</dbReference>
<evidence type="ECO:0000259" key="7">
    <source>
        <dbReference type="Pfam" id="PF18135"/>
    </source>
</evidence>
<organism evidence="8 9">
    <name type="scientific">Streptomyces enissocaesilis</name>
    <dbReference type="NCBI Taxonomy" id="332589"/>
    <lineage>
        <taxon>Bacteria</taxon>
        <taxon>Bacillati</taxon>
        <taxon>Actinomycetota</taxon>
        <taxon>Actinomycetes</taxon>
        <taxon>Kitasatosporales</taxon>
        <taxon>Streptomycetaceae</taxon>
        <taxon>Streptomyces</taxon>
        <taxon>Streptomyces rochei group</taxon>
    </lineage>
</organism>
<dbReference type="InterPro" id="IPR050953">
    <property type="entry name" value="N4_N6_ade-DNA_methylase"/>
</dbReference>
<dbReference type="Gene3D" id="3.40.50.150">
    <property type="entry name" value="Vaccinia Virus protein VP39"/>
    <property type="match status" value="1"/>
</dbReference>
<feature type="domain" description="DNA methylase adenine-specific" evidence="6">
    <location>
        <begin position="361"/>
        <end position="545"/>
    </location>
</feature>
<feature type="domain" description="Type ISP restriction-modification enzyme LLaBIII C-terminal specificity" evidence="7">
    <location>
        <begin position="750"/>
        <end position="1100"/>
    </location>
</feature>
<keyword evidence="3" id="KW-0808">Transferase</keyword>
<dbReference type="InterPro" id="IPR003356">
    <property type="entry name" value="DNA_methylase_A-5"/>
</dbReference>
<dbReference type="Proteomes" id="UP001500403">
    <property type="component" value="Unassembled WGS sequence"/>
</dbReference>
<dbReference type="PRINTS" id="PR00507">
    <property type="entry name" value="N12N6MTFRASE"/>
</dbReference>
<keyword evidence="9" id="KW-1185">Reference proteome</keyword>
<feature type="region of interest" description="Disordered" evidence="5">
    <location>
        <begin position="1143"/>
        <end position="1169"/>
    </location>
</feature>
<dbReference type="EMBL" id="BAAAUD010000036">
    <property type="protein sequence ID" value="GAA2947574.1"/>
    <property type="molecule type" value="Genomic_DNA"/>
</dbReference>
<dbReference type="EC" id="2.1.1.72" evidence="1"/>
<dbReference type="SUPFAM" id="SSF53335">
    <property type="entry name" value="S-adenosyl-L-methionine-dependent methyltransferases"/>
    <property type="match status" value="1"/>
</dbReference>
<evidence type="ECO:0000256" key="3">
    <source>
        <dbReference type="ARBA" id="ARBA00022679"/>
    </source>
</evidence>
<dbReference type="PANTHER" id="PTHR33841:SF1">
    <property type="entry name" value="DNA METHYLTRANSFERASE A"/>
    <property type="match status" value="1"/>
</dbReference>
<protein>
    <recommendedName>
        <fullName evidence="1">site-specific DNA-methyltransferase (adenine-specific)</fullName>
        <ecNumber evidence="1">2.1.1.72</ecNumber>
    </recommendedName>
</protein>